<comment type="caution">
    <text evidence="7">The sequence shown here is derived from an EMBL/GenBank/DDBJ whole genome shotgun (WGS) entry which is preliminary data.</text>
</comment>
<dbReference type="PANTHER" id="PTHR43462">
    <property type="entry name" value="ALANYL-TRNA EDITING PROTEIN"/>
    <property type="match status" value="1"/>
</dbReference>
<dbReference type="GeneID" id="28940999"/>
<dbReference type="GO" id="GO:0002196">
    <property type="term" value="F:Ser-tRNA(Ala) deacylase activity"/>
    <property type="evidence" value="ECO:0007669"/>
    <property type="project" value="EnsemblFungi"/>
</dbReference>
<dbReference type="GO" id="GO:0003676">
    <property type="term" value="F:nucleic acid binding"/>
    <property type="evidence" value="ECO:0007669"/>
    <property type="project" value="InterPro"/>
</dbReference>
<dbReference type="EMBL" id="LFWA01000011">
    <property type="protein sequence ID" value="KTW28631.1"/>
    <property type="molecule type" value="Genomic_DNA"/>
</dbReference>
<dbReference type="InterPro" id="IPR009000">
    <property type="entry name" value="Transl_B-barrel_sf"/>
</dbReference>
<dbReference type="GO" id="GO:0004813">
    <property type="term" value="F:alanine-tRNA ligase activity"/>
    <property type="evidence" value="ECO:0007669"/>
    <property type="project" value="InterPro"/>
</dbReference>
<evidence type="ECO:0000256" key="1">
    <source>
        <dbReference type="ARBA" id="ARBA00001947"/>
    </source>
</evidence>
<name>A0A0W4ZJR9_PNEJ7</name>
<evidence type="ECO:0000313" key="7">
    <source>
        <dbReference type="EMBL" id="KTW28631.1"/>
    </source>
</evidence>
<keyword evidence="5" id="KW-0862">Zinc</keyword>
<comment type="subcellular location">
    <subcellularLocation>
        <location evidence="2">Cytoplasm</location>
    </subcellularLocation>
</comment>
<dbReference type="OrthoDB" id="288942at2759"/>
<evidence type="ECO:0000313" key="8">
    <source>
        <dbReference type="Proteomes" id="UP000053447"/>
    </source>
</evidence>
<proteinExistence type="inferred from homology"/>
<dbReference type="InterPro" id="IPR018163">
    <property type="entry name" value="Thr/Ala-tRNA-synth_IIc_edit"/>
</dbReference>
<dbReference type="PROSITE" id="PS50860">
    <property type="entry name" value="AA_TRNA_LIGASE_II_ALA"/>
    <property type="match status" value="1"/>
</dbReference>
<dbReference type="GO" id="GO:0043905">
    <property type="term" value="F:L-seryl-tRNA(Thr) hydrolase activity"/>
    <property type="evidence" value="ECO:0007669"/>
    <property type="project" value="EnsemblFungi"/>
</dbReference>
<dbReference type="GO" id="GO:0005524">
    <property type="term" value="F:ATP binding"/>
    <property type="evidence" value="ECO:0007669"/>
    <property type="project" value="InterPro"/>
</dbReference>
<dbReference type="AlphaFoldDB" id="A0A0W4ZJR9"/>
<dbReference type="Gene3D" id="3.30.980.10">
    <property type="entry name" value="Threonyl-trna Synthetase, Chain A, domain 2"/>
    <property type="match status" value="1"/>
</dbReference>
<dbReference type="VEuPathDB" id="FungiDB:T551_02481"/>
<sequence>MRAQQTTKTIVGDLACQKNVMLRSFETQVVECRLAENLPKTYDCQKSSDLWEIELEDTILFPEGGGQPSDLGTIMPIDQTTVVRVLYVFRRGLDAVHLCQSPIQKGKRVIITLDWDRRKDHMQQHTGQHLLSAILEHEPYRIPTLSWFLGPDISYIELPRKPTSDELEQVEARCNQVIAENMLVTVENTMETPKTLPNDYDAEKGIIRVISIGDLDKNPCCGTHVPNTAYLNTLVLLHTTSIRSTNVRLHFVVGERAIKLFKKSFYQIKTLSAFFSCKPEEIEEKIDLFSQNMKNLQKSERYWISEAGELEASRIKNDIIHKGVSFVCKANGNNDYFNAIIRNLGKDIQGVVVFCSGESQKSGQLIIIGDPKKVEIMSERVMKVVSNVKGGGKSRWQGKVSVWKPKEIEQLRQVVEDFYI</sequence>
<feature type="domain" description="Alanyl-transfer RNA synthetases family profile" evidence="6">
    <location>
        <begin position="1"/>
        <end position="263"/>
    </location>
</feature>
<protein>
    <recommendedName>
        <fullName evidence="6">Alanyl-transfer RNA synthetases family profile domain-containing protein</fullName>
    </recommendedName>
</protein>
<evidence type="ECO:0000256" key="2">
    <source>
        <dbReference type="ARBA" id="ARBA00004496"/>
    </source>
</evidence>
<comment type="cofactor">
    <cofactor evidence="1">
        <name>Zn(2+)</name>
        <dbReference type="ChEBI" id="CHEBI:29105"/>
    </cofactor>
</comment>
<accession>A0A0W4ZJR9</accession>
<keyword evidence="4" id="KW-0479">Metal-binding</keyword>
<dbReference type="InterPro" id="IPR051335">
    <property type="entry name" value="Alanyl-tRNA_Editing_Enzymes"/>
</dbReference>
<dbReference type="RefSeq" id="XP_018228966.1">
    <property type="nucleotide sequence ID" value="XM_018374744.1"/>
</dbReference>
<dbReference type="SMART" id="SM00863">
    <property type="entry name" value="tRNA_SAD"/>
    <property type="match status" value="1"/>
</dbReference>
<dbReference type="GO" id="GO:0006419">
    <property type="term" value="P:alanyl-tRNA aminoacylation"/>
    <property type="evidence" value="ECO:0007669"/>
    <property type="project" value="InterPro"/>
</dbReference>
<evidence type="ECO:0000256" key="3">
    <source>
        <dbReference type="ARBA" id="ARBA00008429"/>
    </source>
</evidence>
<dbReference type="Gene3D" id="2.40.30.130">
    <property type="match status" value="1"/>
</dbReference>
<dbReference type="Proteomes" id="UP000053447">
    <property type="component" value="Unassembled WGS sequence"/>
</dbReference>
<evidence type="ECO:0000259" key="6">
    <source>
        <dbReference type="PROSITE" id="PS50860"/>
    </source>
</evidence>
<dbReference type="STRING" id="1408657.A0A0W4ZJR9"/>
<organism evidence="7 8">
    <name type="scientific">Pneumocystis jirovecii (strain RU7)</name>
    <name type="common">Human pneumocystis pneumonia agent</name>
    <dbReference type="NCBI Taxonomy" id="1408657"/>
    <lineage>
        <taxon>Eukaryota</taxon>
        <taxon>Fungi</taxon>
        <taxon>Dikarya</taxon>
        <taxon>Ascomycota</taxon>
        <taxon>Taphrinomycotina</taxon>
        <taxon>Pneumocystomycetes</taxon>
        <taxon>Pneumocystaceae</taxon>
        <taxon>Pneumocystis</taxon>
    </lineage>
</organism>
<dbReference type="GO" id="GO:0005737">
    <property type="term" value="C:cytoplasm"/>
    <property type="evidence" value="ECO:0007669"/>
    <property type="project" value="UniProtKB-SubCell"/>
</dbReference>
<dbReference type="InterPro" id="IPR018165">
    <property type="entry name" value="Ala-tRNA-synth_IIc_core"/>
</dbReference>
<dbReference type="PANTHER" id="PTHR43462:SF1">
    <property type="entry name" value="ALANYL-TRNA EDITING PROTEIN AARSD1"/>
    <property type="match status" value="1"/>
</dbReference>
<reference evidence="8" key="1">
    <citation type="journal article" date="2016" name="Nat. Commun.">
        <title>Genome analysis of three Pneumocystis species reveals adaptation mechanisms to life exclusively in mammalian hosts.</title>
        <authorList>
            <person name="Ma L."/>
            <person name="Chen Z."/>
            <person name="Huang D.W."/>
            <person name="Kutty G."/>
            <person name="Ishihara M."/>
            <person name="Wang H."/>
            <person name="Abouelleil A."/>
            <person name="Bishop L."/>
            <person name="Davey E."/>
            <person name="Deng R."/>
            <person name="Deng X."/>
            <person name="Fan L."/>
            <person name="Fantoni G."/>
            <person name="Fitzgerald M."/>
            <person name="Gogineni E."/>
            <person name="Goldberg J.M."/>
            <person name="Handley G."/>
            <person name="Hu X."/>
            <person name="Huber C."/>
            <person name="Jiao X."/>
            <person name="Jones K."/>
            <person name="Levin J.Z."/>
            <person name="Liu Y."/>
            <person name="Macdonald P."/>
            <person name="Melnikov A."/>
            <person name="Raley C."/>
            <person name="Sassi M."/>
            <person name="Sherman B.T."/>
            <person name="Song X."/>
            <person name="Sykes S."/>
            <person name="Tran B."/>
            <person name="Walsh L."/>
            <person name="Xia Y."/>
            <person name="Yang J."/>
            <person name="Young S."/>
            <person name="Zeng Q."/>
            <person name="Zheng X."/>
            <person name="Stephens R."/>
            <person name="Nusbaum C."/>
            <person name="Birren B.W."/>
            <person name="Azadi P."/>
            <person name="Lempicki R.A."/>
            <person name="Cuomo C.A."/>
            <person name="Kovacs J.A."/>
        </authorList>
    </citation>
    <scope>NUCLEOTIDE SEQUENCE [LARGE SCALE GENOMIC DNA]</scope>
    <source>
        <strain evidence="8">RU7</strain>
    </source>
</reference>
<gene>
    <name evidence="7" type="ORF">T551_02481</name>
</gene>
<dbReference type="InterPro" id="IPR012947">
    <property type="entry name" value="tRNA_SAD"/>
</dbReference>
<keyword evidence="8" id="KW-1185">Reference proteome</keyword>
<comment type="similarity">
    <text evidence="3">Belongs to the class-II aminoacyl-tRNA synthetase family. Alax-L subfamily.</text>
</comment>
<evidence type="ECO:0000256" key="5">
    <source>
        <dbReference type="ARBA" id="ARBA00022833"/>
    </source>
</evidence>
<evidence type="ECO:0000256" key="4">
    <source>
        <dbReference type="ARBA" id="ARBA00022723"/>
    </source>
</evidence>
<dbReference type="Pfam" id="PF07973">
    <property type="entry name" value="tRNA_SAD"/>
    <property type="match status" value="1"/>
</dbReference>
<dbReference type="GO" id="GO:0046872">
    <property type="term" value="F:metal ion binding"/>
    <property type="evidence" value="ECO:0007669"/>
    <property type="project" value="UniProtKB-KW"/>
</dbReference>
<dbReference type="SUPFAM" id="SSF50447">
    <property type="entry name" value="Translation proteins"/>
    <property type="match status" value="1"/>
</dbReference>
<dbReference type="SUPFAM" id="SSF55186">
    <property type="entry name" value="ThrRS/AlaRS common domain"/>
    <property type="match status" value="1"/>
</dbReference>